<accession>A0A365Y3S9</accession>
<proteinExistence type="predicted"/>
<keyword evidence="2" id="KW-1185">Reference proteome</keyword>
<dbReference type="OrthoDB" id="9795699at2"/>
<dbReference type="Pfam" id="PF09630">
    <property type="entry name" value="DUF2024"/>
    <property type="match status" value="1"/>
</dbReference>
<dbReference type="InterPro" id="IPR023122">
    <property type="entry name" value="NE1680-like_sf"/>
</dbReference>
<evidence type="ECO:0000313" key="1">
    <source>
        <dbReference type="EMBL" id="RBL93247.1"/>
    </source>
</evidence>
<dbReference type="Proteomes" id="UP000253410">
    <property type="component" value="Unassembled WGS sequence"/>
</dbReference>
<reference evidence="1 2" key="1">
    <citation type="submission" date="2018-05" db="EMBL/GenBank/DDBJ databases">
        <title>Chitinophaga sp. K3CV102501T nov., isolated from isolated from a monsoon evergreen broad-leaved forest soil.</title>
        <authorList>
            <person name="Lv Y."/>
        </authorList>
    </citation>
    <scope>NUCLEOTIDE SEQUENCE [LARGE SCALE GENOMIC DNA]</scope>
    <source>
        <strain evidence="1 2">GDMCC 1.1325</strain>
    </source>
</reference>
<organism evidence="1 2">
    <name type="scientific">Chitinophaga flava</name>
    <dbReference type="NCBI Taxonomy" id="2259036"/>
    <lineage>
        <taxon>Bacteria</taxon>
        <taxon>Pseudomonadati</taxon>
        <taxon>Bacteroidota</taxon>
        <taxon>Chitinophagia</taxon>
        <taxon>Chitinophagales</taxon>
        <taxon>Chitinophagaceae</taxon>
        <taxon>Chitinophaga</taxon>
    </lineage>
</organism>
<comment type="caution">
    <text evidence="1">The sequence shown here is derived from an EMBL/GenBank/DDBJ whole genome shotgun (WGS) entry which is preliminary data.</text>
</comment>
<dbReference type="Gene3D" id="3.10.510.10">
    <property type="entry name" value="NE1680-like"/>
    <property type="match status" value="1"/>
</dbReference>
<name>A0A365Y3S9_9BACT</name>
<dbReference type="InterPro" id="IPR018592">
    <property type="entry name" value="DUF2024"/>
</dbReference>
<protein>
    <submittedName>
        <fullName evidence="1">DUF2024 domain-containing protein</fullName>
    </submittedName>
</protein>
<sequence length="88" mass="10189">MFMEVAVYKAYAKKKAGGFLHFDIIVPQETAFTAVLAFGSEFLLGRLQEDQSVTRKDCRFCYTTEIIPRWEMKIAQQGYYIHESQGCH</sequence>
<dbReference type="AlphaFoldDB" id="A0A365Y3S9"/>
<evidence type="ECO:0000313" key="2">
    <source>
        <dbReference type="Proteomes" id="UP000253410"/>
    </source>
</evidence>
<gene>
    <name evidence="1" type="ORF">DF182_11965</name>
</gene>
<dbReference type="SUPFAM" id="SSF160766">
    <property type="entry name" value="NE1680-like"/>
    <property type="match status" value="1"/>
</dbReference>
<dbReference type="EMBL" id="QFFJ01000001">
    <property type="protein sequence ID" value="RBL93247.1"/>
    <property type="molecule type" value="Genomic_DNA"/>
</dbReference>